<dbReference type="InterPro" id="IPR018385">
    <property type="entry name" value="C4_dicarb_anaerob_car-like"/>
</dbReference>
<dbReference type="EMBL" id="BNAG01000004">
    <property type="protein sequence ID" value="GHE71726.1"/>
    <property type="molecule type" value="Genomic_DNA"/>
</dbReference>
<evidence type="ECO:0000256" key="2">
    <source>
        <dbReference type="ARBA" id="ARBA00022475"/>
    </source>
</evidence>
<organism evidence="7 8">
    <name type="scientific">Roseivirga thermotolerans</name>
    <dbReference type="NCBI Taxonomy" id="1758176"/>
    <lineage>
        <taxon>Bacteria</taxon>
        <taxon>Pseudomonadati</taxon>
        <taxon>Bacteroidota</taxon>
        <taxon>Cytophagia</taxon>
        <taxon>Cytophagales</taxon>
        <taxon>Roseivirgaceae</taxon>
        <taxon>Roseivirga</taxon>
    </lineage>
</organism>
<evidence type="ECO:0000256" key="6">
    <source>
        <dbReference type="SAM" id="Phobius"/>
    </source>
</evidence>
<keyword evidence="5 6" id="KW-0472">Membrane</keyword>
<feature type="transmembrane region" description="Helical" evidence="6">
    <location>
        <begin position="53"/>
        <end position="77"/>
    </location>
</feature>
<dbReference type="Proteomes" id="UP000658258">
    <property type="component" value="Unassembled WGS sequence"/>
</dbReference>
<keyword evidence="2" id="KW-1003">Cell membrane</keyword>
<sequence length="80" mass="8603">MLPLGDVLGLTRQSTILAFQIGYGVTNLINPTLGGLIAMLAMCRIPFDKWIRFIAPVVGLVLLMAWIGLSVSVAIHWGPA</sequence>
<evidence type="ECO:0000256" key="4">
    <source>
        <dbReference type="ARBA" id="ARBA00022989"/>
    </source>
</evidence>
<evidence type="ECO:0000313" key="8">
    <source>
        <dbReference type="Proteomes" id="UP000658258"/>
    </source>
</evidence>
<dbReference type="Pfam" id="PF03606">
    <property type="entry name" value="DcuC"/>
    <property type="match status" value="1"/>
</dbReference>
<proteinExistence type="predicted"/>
<protein>
    <submittedName>
        <fullName evidence="7">Uncharacterized protein</fullName>
    </submittedName>
</protein>
<keyword evidence="8" id="KW-1185">Reference proteome</keyword>
<comment type="subcellular location">
    <subcellularLocation>
        <location evidence="1">Cell membrane</location>
        <topology evidence="1">Multi-pass membrane protein</topology>
    </subcellularLocation>
</comment>
<accession>A0ABQ3IBK3</accession>
<evidence type="ECO:0000256" key="3">
    <source>
        <dbReference type="ARBA" id="ARBA00022692"/>
    </source>
</evidence>
<keyword evidence="4 6" id="KW-1133">Transmembrane helix</keyword>
<evidence type="ECO:0000256" key="1">
    <source>
        <dbReference type="ARBA" id="ARBA00004651"/>
    </source>
</evidence>
<keyword evidence="3 6" id="KW-0812">Transmembrane</keyword>
<name>A0ABQ3IBK3_9BACT</name>
<reference evidence="8" key="1">
    <citation type="journal article" date="2019" name="Int. J. Syst. Evol. Microbiol.">
        <title>The Global Catalogue of Microorganisms (GCM) 10K type strain sequencing project: providing services to taxonomists for standard genome sequencing and annotation.</title>
        <authorList>
            <consortium name="The Broad Institute Genomics Platform"/>
            <consortium name="The Broad Institute Genome Sequencing Center for Infectious Disease"/>
            <person name="Wu L."/>
            <person name="Ma J."/>
        </authorList>
    </citation>
    <scope>NUCLEOTIDE SEQUENCE [LARGE SCALE GENOMIC DNA]</scope>
    <source>
        <strain evidence="8">CGMCC 1.15111</strain>
    </source>
</reference>
<evidence type="ECO:0000256" key="5">
    <source>
        <dbReference type="ARBA" id="ARBA00023136"/>
    </source>
</evidence>
<gene>
    <name evidence="7" type="ORF">GCM10011340_29790</name>
</gene>
<feature type="transmembrane region" description="Helical" evidence="6">
    <location>
        <begin position="20"/>
        <end position="41"/>
    </location>
</feature>
<evidence type="ECO:0000313" key="7">
    <source>
        <dbReference type="EMBL" id="GHE71726.1"/>
    </source>
</evidence>
<comment type="caution">
    <text evidence="7">The sequence shown here is derived from an EMBL/GenBank/DDBJ whole genome shotgun (WGS) entry which is preliminary data.</text>
</comment>